<dbReference type="HOGENOM" id="CLU_019097_0_0_1"/>
<dbReference type="GeneID" id="27336421"/>
<feature type="compositionally biased region" description="Low complexity" evidence="1">
    <location>
        <begin position="562"/>
        <end position="575"/>
    </location>
</feature>
<feature type="chain" id="PRO_5002254615" description="Hyphally-regulated cell wall protein N-terminal domain-containing protein" evidence="2">
    <location>
        <begin position="18"/>
        <end position="609"/>
    </location>
</feature>
<feature type="region of interest" description="Disordered" evidence="1">
    <location>
        <begin position="232"/>
        <end position="313"/>
    </location>
</feature>
<protein>
    <recommendedName>
        <fullName evidence="5">Hyphally-regulated cell wall protein N-terminal domain-containing protein</fullName>
    </recommendedName>
</protein>
<dbReference type="AlphaFoldDB" id="A0A0D2BLM0"/>
<reference evidence="3 4" key="1">
    <citation type="submission" date="2015-01" db="EMBL/GenBank/DDBJ databases">
        <title>The Genome Sequence of Exophiala spinifera CBS89968.</title>
        <authorList>
            <consortium name="The Broad Institute Genomics Platform"/>
            <person name="Cuomo C."/>
            <person name="de Hoog S."/>
            <person name="Gorbushina A."/>
            <person name="Stielow B."/>
            <person name="Teixiera M."/>
            <person name="Abouelleil A."/>
            <person name="Chapman S.B."/>
            <person name="Priest M."/>
            <person name="Young S.K."/>
            <person name="Wortman J."/>
            <person name="Nusbaum C."/>
            <person name="Birren B."/>
        </authorList>
    </citation>
    <scope>NUCLEOTIDE SEQUENCE [LARGE SCALE GENOMIC DNA]</scope>
    <source>
        <strain evidence="3 4">CBS 89968</strain>
    </source>
</reference>
<dbReference type="Proteomes" id="UP000053328">
    <property type="component" value="Unassembled WGS sequence"/>
</dbReference>
<sequence>MCRFWYFVALYVAVVHAEDLRRNARTPLKFMPKRAVDYTNSTTRPTAMTTSPSETLSLPPYSDDTITHPITSTAPTNIGIYTNTSSILPETTTTTDDDTPTCAGSITYYGSVPPTVYITVTEGFNVTVTASNISITDTPTLITPLPYCKQTIMPKASQGVPVPGSPFFSASAAASPALSFSKSAGSSPFATQNPKPPSPQQTEETATQAASSVYSSVPYTSTVIVTKKTPVPVIAPPTTSPDINFDPTPPSSKPTSESSSINTITGGDNGDGTPGNNGHDGGPDHNGGGLSPGGSGTSSTTKPPAEAFPSLTNTAGTAAGTLVVPSTTRTGIGNIIYSIIYSPFATRTPTGLPAFLPTTTTVDNIPIVVSESRVIIGTQTVNVPRSSSIVVQAGGEAFTVRPSIIVAPTATITIAPVPQNNAATVSPATTTFTTAVGDLTITVGPTVAIISGTTYRIGPNAPATTISVHGTKVSIGSEGIGLPRTTIFPGGSRFMVVTAEGLTFSLDESDAVFSGTTYRIGSNAPQVTRTVASDSVSFGPGGIGLKSTTILPSAAPHSTQQTSEPSATSASSASASESAGTESAASSRFKSLHVIFGWYALALFLCLIV</sequence>
<keyword evidence="4" id="KW-1185">Reference proteome</keyword>
<organism evidence="3 4">
    <name type="scientific">Exophiala spinifera</name>
    <dbReference type="NCBI Taxonomy" id="91928"/>
    <lineage>
        <taxon>Eukaryota</taxon>
        <taxon>Fungi</taxon>
        <taxon>Dikarya</taxon>
        <taxon>Ascomycota</taxon>
        <taxon>Pezizomycotina</taxon>
        <taxon>Eurotiomycetes</taxon>
        <taxon>Chaetothyriomycetidae</taxon>
        <taxon>Chaetothyriales</taxon>
        <taxon>Herpotrichiellaceae</taxon>
        <taxon>Exophiala</taxon>
    </lineage>
</organism>
<evidence type="ECO:0000313" key="4">
    <source>
        <dbReference type="Proteomes" id="UP000053328"/>
    </source>
</evidence>
<keyword evidence="2" id="KW-0732">Signal</keyword>
<feature type="region of interest" description="Disordered" evidence="1">
    <location>
        <begin position="41"/>
        <end position="66"/>
    </location>
</feature>
<feature type="compositionally biased region" description="Gly residues" evidence="1">
    <location>
        <begin position="267"/>
        <end position="296"/>
    </location>
</feature>
<proteinExistence type="predicted"/>
<evidence type="ECO:0008006" key="5">
    <source>
        <dbReference type="Google" id="ProtNLM"/>
    </source>
</evidence>
<feature type="compositionally biased region" description="Polar residues" evidence="1">
    <location>
        <begin position="41"/>
        <end position="56"/>
    </location>
</feature>
<dbReference type="EMBL" id="KN847498">
    <property type="protein sequence ID" value="KIW12064.1"/>
    <property type="molecule type" value="Genomic_DNA"/>
</dbReference>
<feature type="compositionally biased region" description="Polar residues" evidence="1">
    <location>
        <begin position="200"/>
        <end position="209"/>
    </location>
</feature>
<feature type="signal peptide" evidence="2">
    <location>
        <begin position="1"/>
        <end position="17"/>
    </location>
</feature>
<feature type="region of interest" description="Disordered" evidence="1">
    <location>
        <begin position="554"/>
        <end position="575"/>
    </location>
</feature>
<evidence type="ECO:0000256" key="1">
    <source>
        <dbReference type="SAM" id="MobiDB-lite"/>
    </source>
</evidence>
<dbReference type="VEuPathDB" id="FungiDB:PV08_09338"/>
<dbReference type="OrthoDB" id="5420777at2759"/>
<dbReference type="RefSeq" id="XP_016232280.1">
    <property type="nucleotide sequence ID" value="XM_016383657.1"/>
</dbReference>
<dbReference type="STRING" id="91928.A0A0D2BLM0"/>
<gene>
    <name evidence="3" type="ORF">PV08_09338</name>
</gene>
<feature type="region of interest" description="Disordered" evidence="1">
    <location>
        <begin position="181"/>
        <end position="209"/>
    </location>
</feature>
<name>A0A0D2BLM0_9EURO</name>
<evidence type="ECO:0000313" key="3">
    <source>
        <dbReference type="EMBL" id="KIW12064.1"/>
    </source>
</evidence>
<accession>A0A0D2BLM0</accession>
<evidence type="ECO:0000256" key="2">
    <source>
        <dbReference type="SAM" id="SignalP"/>
    </source>
</evidence>